<dbReference type="Ensembl" id="ENSOGAT00000026798.1">
    <property type="protein sequence ID" value="ENSOGAP00000022252.1"/>
    <property type="gene ID" value="ENSOGAG00000027610.1"/>
</dbReference>
<dbReference type="PANTHER" id="PTHR13718">
    <property type="entry name" value="RIBOSOMAL S SUBUNIT"/>
    <property type="match status" value="1"/>
</dbReference>
<evidence type="ECO:0000256" key="3">
    <source>
        <dbReference type="ARBA" id="ARBA00023274"/>
    </source>
</evidence>
<proteinExistence type="inferred from homology"/>
<keyword evidence="2 7" id="KW-0689">Ribosomal protein</keyword>
<evidence type="ECO:0000256" key="2">
    <source>
        <dbReference type="ARBA" id="ARBA00022980"/>
    </source>
</evidence>
<evidence type="ECO:0000256" key="1">
    <source>
        <dbReference type="ARBA" id="ARBA00008945"/>
    </source>
</evidence>
<dbReference type="GO" id="GO:0003723">
    <property type="term" value="F:RNA binding"/>
    <property type="evidence" value="ECO:0007669"/>
    <property type="project" value="InterPro"/>
</dbReference>
<organism evidence="11 12">
    <name type="scientific">Otolemur garnettii</name>
    <name type="common">Small-eared galago</name>
    <name type="synonym">Garnett's greater bushbaby</name>
    <dbReference type="NCBI Taxonomy" id="30611"/>
    <lineage>
        <taxon>Eukaryota</taxon>
        <taxon>Metazoa</taxon>
        <taxon>Chordata</taxon>
        <taxon>Craniata</taxon>
        <taxon>Vertebrata</taxon>
        <taxon>Euteleostomi</taxon>
        <taxon>Mammalia</taxon>
        <taxon>Eutheria</taxon>
        <taxon>Euarchontoglires</taxon>
        <taxon>Primates</taxon>
        <taxon>Strepsirrhini</taxon>
        <taxon>Lorisiformes</taxon>
        <taxon>Galagidae</taxon>
        <taxon>Otolemur</taxon>
    </lineage>
</organism>
<evidence type="ECO:0000259" key="10">
    <source>
        <dbReference type="PROSITE" id="PS50881"/>
    </source>
</evidence>
<reference evidence="11" key="3">
    <citation type="submission" date="2025-09" db="UniProtKB">
        <authorList>
            <consortium name="Ensembl"/>
        </authorList>
    </citation>
    <scope>IDENTIFICATION</scope>
</reference>
<evidence type="ECO:0000256" key="4">
    <source>
        <dbReference type="ARBA" id="ARBA00035255"/>
    </source>
</evidence>
<evidence type="ECO:0000313" key="11">
    <source>
        <dbReference type="Ensembl" id="ENSOGAP00000022252.1"/>
    </source>
</evidence>
<dbReference type="InterPro" id="IPR020568">
    <property type="entry name" value="Ribosomal_Su5_D2-typ_SF"/>
</dbReference>
<dbReference type="InterPro" id="IPR005711">
    <property type="entry name" value="Ribosomal_uS5_euk/arc"/>
</dbReference>
<feature type="domain" description="S5 DRBM" evidence="10">
    <location>
        <begin position="88"/>
        <end position="151"/>
    </location>
</feature>
<dbReference type="FunFam" id="3.30.230.10:FF:000004">
    <property type="entry name" value="40S ribosomal protein S2"/>
    <property type="match status" value="1"/>
</dbReference>
<dbReference type="Gene3D" id="3.30.160.20">
    <property type="match status" value="1"/>
</dbReference>
<dbReference type="GO" id="GO:0022627">
    <property type="term" value="C:cytosolic small ribosomal subunit"/>
    <property type="evidence" value="ECO:0007669"/>
    <property type="project" value="UniProtKB-ARBA"/>
</dbReference>
<evidence type="ECO:0000256" key="7">
    <source>
        <dbReference type="PROSITE-ProRule" id="PRU00268"/>
    </source>
</evidence>
<dbReference type="AlphaFoldDB" id="H0Y1K9"/>
<reference evidence="11" key="2">
    <citation type="submission" date="2025-08" db="UniProtKB">
        <authorList>
            <consortium name="Ensembl"/>
        </authorList>
    </citation>
    <scope>IDENTIFICATION</scope>
</reference>
<dbReference type="Pfam" id="PF03719">
    <property type="entry name" value="Ribosomal_S5_C"/>
    <property type="match status" value="1"/>
</dbReference>
<feature type="region of interest" description="Disordered" evidence="9">
    <location>
        <begin position="1"/>
        <end position="21"/>
    </location>
</feature>
<dbReference type="STRING" id="30611.ENSOGAP00000022252"/>
<dbReference type="Gene3D" id="3.30.230.10">
    <property type="match status" value="1"/>
</dbReference>
<evidence type="ECO:0000256" key="5">
    <source>
        <dbReference type="ARBA" id="ARBA00035407"/>
    </source>
</evidence>
<dbReference type="PROSITE" id="PS50881">
    <property type="entry name" value="S5_DSRBD"/>
    <property type="match status" value="1"/>
</dbReference>
<dbReference type="SUPFAM" id="SSF54768">
    <property type="entry name" value="dsRNA-binding domain-like"/>
    <property type="match status" value="1"/>
</dbReference>
<dbReference type="GeneTree" id="ENSGT00940000153095"/>
<keyword evidence="12" id="KW-1185">Reference proteome</keyword>
<reference evidence="12" key="1">
    <citation type="submission" date="2011-03" db="EMBL/GenBank/DDBJ databases">
        <title>Version 3 of the genome sequence of Otolemur garnettii (Bushbaby).</title>
        <authorList>
            <consortium name="The Broad Institute Genome Sequencing Platform"/>
            <person name="Di Palma F."/>
            <person name="Johnson J."/>
            <person name="Lander E.S."/>
            <person name="Lindblad-Toh K."/>
            <person name="Jaffe D.B."/>
            <person name="Gnerre S."/>
            <person name="MacCallum I."/>
            <person name="Przybylski D."/>
            <person name="Ribeiro F.J."/>
            <person name="Burton J.N."/>
            <person name="Walker B.J."/>
            <person name="Sharpe T."/>
            <person name="Hall G."/>
        </authorList>
    </citation>
    <scope>NUCLEOTIDE SEQUENCE [LARGE SCALE GENOMIC DNA]</scope>
</reference>
<feature type="compositionally biased region" description="Gly residues" evidence="9">
    <location>
        <begin position="7"/>
        <end position="21"/>
    </location>
</feature>
<keyword evidence="3 7" id="KW-0687">Ribonucleoprotein</keyword>
<dbReference type="FunFam" id="3.30.160.20:FF:000133">
    <property type="entry name" value="40S ribosomal protein S2"/>
    <property type="match status" value="1"/>
</dbReference>
<dbReference type="InterPro" id="IPR013810">
    <property type="entry name" value="Ribosomal_uS5_N"/>
</dbReference>
<dbReference type="SUPFAM" id="SSF54211">
    <property type="entry name" value="Ribosomal protein S5 domain 2-like"/>
    <property type="match status" value="1"/>
</dbReference>
<comment type="similarity">
    <text evidence="1 8">Belongs to the universal ribosomal protein uS5 family.</text>
</comment>
<evidence type="ECO:0000256" key="6">
    <source>
        <dbReference type="ARBA" id="ARBA00046587"/>
    </source>
</evidence>
<dbReference type="eggNOG" id="KOG0877">
    <property type="taxonomic scope" value="Eukaryota"/>
</dbReference>
<protein>
    <recommendedName>
        <fullName evidence="4">Small ribosomal subunit protein uS5</fullName>
    </recommendedName>
    <alternativeName>
        <fullName evidence="5">40S ribosomal protein S2</fullName>
    </alternativeName>
</protein>
<dbReference type="InterPro" id="IPR014721">
    <property type="entry name" value="Ribsml_uS5_D2-typ_fold_subgr"/>
</dbReference>
<evidence type="ECO:0000256" key="8">
    <source>
        <dbReference type="RuleBase" id="RU003823"/>
    </source>
</evidence>
<evidence type="ECO:0000256" key="9">
    <source>
        <dbReference type="SAM" id="MobiDB-lite"/>
    </source>
</evidence>
<name>H0Y1K9_OTOGA</name>
<dbReference type="InterPro" id="IPR005324">
    <property type="entry name" value="Ribosomal_uS5_C"/>
</dbReference>
<dbReference type="Proteomes" id="UP000005225">
    <property type="component" value="Unassembled WGS sequence"/>
</dbReference>
<dbReference type="InParanoid" id="H0Y1K9"/>
<dbReference type="Pfam" id="PF00333">
    <property type="entry name" value="Ribosomal_S5"/>
    <property type="match status" value="1"/>
</dbReference>
<evidence type="ECO:0000313" key="12">
    <source>
        <dbReference type="Proteomes" id="UP000005225"/>
    </source>
</evidence>
<dbReference type="GO" id="GO:0003735">
    <property type="term" value="F:structural constituent of ribosome"/>
    <property type="evidence" value="ECO:0007669"/>
    <property type="project" value="UniProtKB-UniRule"/>
</dbReference>
<dbReference type="EMBL" id="AAQR03071437">
    <property type="status" value="NOT_ANNOTATED_CDS"/>
    <property type="molecule type" value="Genomic_DNA"/>
</dbReference>
<dbReference type="PANTHER" id="PTHR13718:SF4">
    <property type="entry name" value="40S RIBOSOMAL PROTEIN S2"/>
    <property type="match status" value="1"/>
</dbReference>
<comment type="subunit">
    <text evidence="6">Component of the small ribosomal subunit. Interacts with zinc finger protein ZNF277 (via zinc-finger domains); the interaction is direct; the interaction is extra-ribosomal. Interaction with ZNF277 competes with the binding of RPS2 to protein arginine methyltransferase PRMT3.</text>
</comment>
<dbReference type="NCBIfam" id="TIGR01020">
    <property type="entry name" value="uS5_euk_arch"/>
    <property type="match status" value="1"/>
</dbReference>
<dbReference type="OMA" id="GMDDRYT"/>
<dbReference type="InterPro" id="IPR000851">
    <property type="entry name" value="Ribosomal_uS5"/>
</dbReference>
<accession>H0Y1K9</accession>
<dbReference type="HOGENOM" id="CLU_065898_0_2_1"/>
<dbReference type="GO" id="GO:0006412">
    <property type="term" value="P:translation"/>
    <property type="evidence" value="ECO:0007669"/>
    <property type="project" value="InterPro"/>
</dbReference>
<sequence length="275" mass="29414">MLDDAGAAGGPEGPGGPGMGGRGGFCGGFGSSIGRGARGGKAEDKEWMPVTKLGRLVKDMKIKSLEEIYLFSLPIKESEIIDFFLGSLKDEVLKIMPVQKQTCAGQQTRFKVFVAIGDYNSHVGLGVKCSKEVATTIRVAIIPAKLSIVPVRRGYWGNKIGKPHTVPCKVTGRCGSVLVRLIPAPRGTGIVSAPVPKKLLMMAGMDDRYTSARGCTATLGNFAKATFDAISKTYSYFTPDLVFIKSPYQEFTDYLVKTHTSVSVQRTQAPAVATT</sequence>